<evidence type="ECO:0000256" key="4">
    <source>
        <dbReference type="ARBA" id="ARBA00022638"/>
    </source>
</evidence>
<dbReference type="Pfam" id="PF05497">
    <property type="entry name" value="Destabilase"/>
    <property type="match status" value="1"/>
</dbReference>
<evidence type="ECO:0000313" key="9">
    <source>
        <dbReference type="Proteomes" id="UP000792457"/>
    </source>
</evidence>
<evidence type="ECO:0000256" key="3">
    <source>
        <dbReference type="ARBA" id="ARBA00022529"/>
    </source>
</evidence>
<dbReference type="EC" id="3.2.1.17" evidence="2"/>
<dbReference type="InterPro" id="IPR008597">
    <property type="entry name" value="Invert_lysozyme"/>
</dbReference>
<dbReference type="Gene3D" id="1.10.530.10">
    <property type="match status" value="1"/>
</dbReference>
<dbReference type="EMBL" id="KZ308553">
    <property type="protein sequence ID" value="KAG8231369.1"/>
    <property type="molecule type" value="Genomic_DNA"/>
</dbReference>
<proteinExistence type="predicted"/>
<feature type="disulfide bond" evidence="7">
    <location>
        <begin position="2"/>
        <end position="8"/>
    </location>
</feature>
<accession>A0A8K0KA57</accession>
<reference evidence="8" key="2">
    <citation type="submission" date="2017-10" db="EMBL/GenBank/DDBJ databases">
        <title>Ladona fulva Genome sequencing and assembly.</title>
        <authorList>
            <person name="Murali S."/>
            <person name="Richards S."/>
            <person name="Bandaranaike D."/>
            <person name="Bellair M."/>
            <person name="Blankenburg K."/>
            <person name="Chao H."/>
            <person name="Dinh H."/>
            <person name="Doddapaneni H."/>
            <person name="Dugan-Rocha S."/>
            <person name="Elkadiri S."/>
            <person name="Gnanaolivu R."/>
            <person name="Hernandez B."/>
            <person name="Skinner E."/>
            <person name="Javaid M."/>
            <person name="Lee S."/>
            <person name="Li M."/>
            <person name="Ming W."/>
            <person name="Munidasa M."/>
            <person name="Muniz J."/>
            <person name="Nguyen L."/>
            <person name="Hughes D."/>
            <person name="Osuji N."/>
            <person name="Pu L.-L."/>
            <person name="Puazo M."/>
            <person name="Qu C."/>
            <person name="Quiroz J."/>
            <person name="Raj R."/>
            <person name="Weissenberger G."/>
            <person name="Xin Y."/>
            <person name="Zou X."/>
            <person name="Han Y."/>
            <person name="Worley K."/>
            <person name="Muzny D."/>
            <person name="Gibbs R."/>
        </authorList>
    </citation>
    <scope>NUCLEOTIDE SEQUENCE</scope>
    <source>
        <strain evidence="8">Sampled in the wild</strain>
    </source>
</reference>
<protein>
    <recommendedName>
        <fullName evidence="2">lysozyme</fullName>
        <ecNumber evidence="2">3.2.1.17</ecNumber>
    </recommendedName>
</protein>
<dbReference type="PROSITE" id="PS51909">
    <property type="entry name" value="LYSOZYME_I"/>
    <property type="match status" value="1"/>
</dbReference>
<keyword evidence="5" id="KW-0378">Hydrolase</keyword>
<dbReference type="GO" id="GO:0031640">
    <property type="term" value="P:killing of cells of another organism"/>
    <property type="evidence" value="ECO:0007669"/>
    <property type="project" value="UniProtKB-KW"/>
</dbReference>
<dbReference type="GO" id="GO:0003796">
    <property type="term" value="F:lysozyme activity"/>
    <property type="evidence" value="ECO:0007669"/>
    <property type="project" value="UniProtKB-EC"/>
</dbReference>
<dbReference type="AlphaFoldDB" id="A0A8K0KA57"/>
<evidence type="ECO:0000256" key="2">
    <source>
        <dbReference type="ARBA" id="ARBA00012732"/>
    </source>
</evidence>
<evidence type="ECO:0000256" key="6">
    <source>
        <dbReference type="ARBA" id="ARBA00023295"/>
    </source>
</evidence>
<keyword evidence="6" id="KW-0326">Glycosidase</keyword>
<gene>
    <name evidence="8" type="ORF">J437_LFUL008917</name>
</gene>
<dbReference type="Proteomes" id="UP000792457">
    <property type="component" value="Unassembled WGS sequence"/>
</dbReference>
<feature type="disulfide bond" evidence="7">
    <location>
        <begin position="51"/>
        <end position="57"/>
    </location>
</feature>
<evidence type="ECO:0000313" key="8">
    <source>
        <dbReference type="EMBL" id="KAG8231369.1"/>
    </source>
</evidence>
<reference evidence="8" key="1">
    <citation type="submission" date="2013-04" db="EMBL/GenBank/DDBJ databases">
        <authorList>
            <person name="Qu J."/>
            <person name="Murali S.C."/>
            <person name="Bandaranaike D."/>
            <person name="Bellair M."/>
            <person name="Blankenburg K."/>
            <person name="Chao H."/>
            <person name="Dinh H."/>
            <person name="Doddapaneni H."/>
            <person name="Downs B."/>
            <person name="Dugan-Rocha S."/>
            <person name="Elkadiri S."/>
            <person name="Gnanaolivu R.D."/>
            <person name="Hernandez B."/>
            <person name="Javaid M."/>
            <person name="Jayaseelan J.C."/>
            <person name="Lee S."/>
            <person name="Li M."/>
            <person name="Ming W."/>
            <person name="Munidasa M."/>
            <person name="Muniz J."/>
            <person name="Nguyen L."/>
            <person name="Ongeri F."/>
            <person name="Osuji N."/>
            <person name="Pu L.-L."/>
            <person name="Puazo M."/>
            <person name="Qu C."/>
            <person name="Quiroz J."/>
            <person name="Raj R."/>
            <person name="Weissenberger G."/>
            <person name="Xin Y."/>
            <person name="Zou X."/>
            <person name="Han Y."/>
            <person name="Richards S."/>
            <person name="Worley K."/>
            <person name="Muzny D."/>
            <person name="Gibbs R."/>
        </authorList>
    </citation>
    <scope>NUCLEOTIDE SEQUENCE</scope>
    <source>
        <strain evidence="8">Sampled in the wild</strain>
    </source>
</reference>
<keyword evidence="3" id="KW-0929">Antimicrobial</keyword>
<feature type="disulfide bond" evidence="7">
    <location>
        <begin position="14"/>
        <end position="19"/>
    </location>
</feature>
<evidence type="ECO:0000256" key="1">
    <source>
        <dbReference type="ARBA" id="ARBA00000632"/>
    </source>
</evidence>
<keyword evidence="7" id="KW-1015">Disulfide bond</keyword>
<keyword evidence="4" id="KW-0081">Bacteriolytic enzyme</keyword>
<name>A0A8K0KA57_LADFU</name>
<dbReference type="OrthoDB" id="6331689at2759"/>
<keyword evidence="9" id="KW-1185">Reference proteome</keyword>
<dbReference type="GO" id="GO:0042742">
    <property type="term" value="P:defense response to bacterium"/>
    <property type="evidence" value="ECO:0007669"/>
    <property type="project" value="UniProtKB-KW"/>
</dbReference>
<evidence type="ECO:0000256" key="7">
    <source>
        <dbReference type="PIRSR" id="PIRSR608597-3"/>
    </source>
</evidence>
<organism evidence="8 9">
    <name type="scientific">Ladona fulva</name>
    <name type="common">Scarce chaser dragonfly</name>
    <name type="synonym">Libellula fulva</name>
    <dbReference type="NCBI Taxonomy" id="123851"/>
    <lineage>
        <taxon>Eukaryota</taxon>
        <taxon>Metazoa</taxon>
        <taxon>Ecdysozoa</taxon>
        <taxon>Arthropoda</taxon>
        <taxon>Hexapoda</taxon>
        <taxon>Insecta</taxon>
        <taxon>Pterygota</taxon>
        <taxon>Palaeoptera</taxon>
        <taxon>Odonata</taxon>
        <taxon>Epiprocta</taxon>
        <taxon>Anisoptera</taxon>
        <taxon>Libelluloidea</taxon>
        <taxon>Libellulidae</taxon>
        <taxon>Ladona</taxon>
    </lineage>
</organism>
<dbReference type="CDD" id="cd16890">
    <property type="entry name" value="lyz_i"/>
    <property type="match status" value="1"/>
</dbReference>
<comment type="catalytic activity">
    <reaction evidence="1">
        <text>Hydrolysis of (1-&gt;4)-beta-linkages between N-acetylmuramic acid and N-acetyl-D-glucosamine residues in a peptidoglycan and between N-acetyl-D-glucosamine residues in chitodextrins.</text>
        <dbReference type="EC" id="3.2.1.17"/>
    </reaction>
</comment>
<evidence type="ECO:0000256" key="5">
    <source>
        <dbReference type="ARBA" id="ARBA00022801"/>
    </source>
</evidence>
<comment type="caution">
    <text evidence="8">The sequence shown here is derived from an EMBL/GenBank/DDBJ whole genome shotgun (WGS) entry which is preliminary data.</text>
</comment>
<sequence length="113" mass="12589">MCEAATGCNLTIGCDGGYCGPFHVSRVYWVDAGSIVLPDDEQIREGAYQDCANDYHCGLRIVTGYLDCNEDDVVDCNDYALIHYNGGYRCEKSISHSRFYKRYSACIQDSCNA</sequence>